<comment type="subcellular location">
    <subcellularLocation>
        <location evidence="1">Nucleus</location>
    </subcellularLocation>
</comment>
<organism evidence="6 7">
    <name type="scientific">Fusarium torulosum</name>
    <dbReference type="NCBI Taxonomy" id="33205"/>
    <lineage>
        <taxon>Eukaryota</taxon>
        <taxon>Fungi</taxon>
        <taxon>Dikarya</taxon>
        <taxon>Ascomycota</taxon>
        <taxon>Pezizomycotina</taxon>
        <taxon>Sordariomycetes</taxon>
        <taxon>Hypocreomycetidae</taxon>
        <taxon>Hypocreales</taxon>
        <taxon>Nectriaceae</taxon>
        <taxon>Fusarium</taxon>
    </lineage>
</organism>
<dbReference type="AlphaFoldDB" id="A0AAE8MLV1"/>
<evidence type="ECO:0000313" key="7">
    <source>
        <dbReference type="Proteomes" id="UP001187734"/>
    </source>
</evidence>
<comment type="caution">
    <text evidence="6">The sequence shown here is derived from an EMBL/GenBank/DDBJ whole genome shotgun (WGS) entry which is preliminary data.</text>
</comment>
<sequence length="506" mass="58010">MLRADPTNPSDQTLLGNLHMIFDPKMNQLLLLDWLTYHNLPFNLVNSERFRRLLLYNNPSLQEGQIPTGKTLVTLLMDEYSRALGPVHELLRRARSMIHFTFDGWTSRQNTSFLGINAHFIDQDWKQWKILLALPALKKRHTGTALADEVADTIYSFDMQDKLGYCTLDNAANNGTAMEALAAEFDFDSNERRIRCAPHFLDLTTKAMMYGSKRDDFNELLVHWGDKDFMSEEDEQRQLSDAMNGLATDDDFRVPSVDENLELEIIPEEDQDECPVPGIINAEQVDKYRKFGPFGKLHNIGVALRTSSQLLEDFYEAQRQTAPTEPVLTWAQNVCTRWQSGEAMASRALLKRTALNRMFALIEERWVSQGGKDQDKPAILKEKLSLEEWKVVAALQRILQPFRVASRQLQGEGIAGKRSTSGGFDEYFPTVEMLLDHLELAVQGVMIEENEDQIMEEVQLFNDMDVNTRRLLKVYIKLGWKKLNEYYGKLSSTAYVAAVVFHPCKK</sequence>
<evidence type="ECO:0000256" key="2">
    <source>
        <dbReference type="ARBA" id="ARBA00022723"/>
    </source>
</evidence>
<dbReference type="EMBL" id="ONZP01000754">
    <property type="protein sequence ID" value="SPJ90391.1"/>
    <property type="molecule type" value="Genomic_DNA"/>
</dbReference>
<dbReference type="SUPFAM" id="SSF53098">
    <property type="entry name" value="Ribonuclease H-like"/>
    <property type="match status" value="1"/>
</dbReference>
<keyword evidence="5" id="KW-0539">Nucleus</keyword>
<keyword evidence="4" id="KW-0862">Zinc</keyword>
<dbReference type="Proteomes" id="UP001187734">
    <property type="component" value="Unassembled WGS sequence"/>
</dbReference>
<protein>
    <submittedName>
        <fullName evidence="6">Uncharacterized protein</fullName>
    </submittedName>
</protein>
<dbReference type="InterPro" id="IPR012337">
    <property type="entry name" value="RNaseH-like_sf"/>
</dbReference>
<keyword evidence="7" id="KW-1185">Reference proteome</keyword>
<name>A0AAE8MLV1_9HYPO</name>
<evidence type="ECO:0000256" key="5">
    <source>
        <dbReference type="ARBA" id="ARBA00023242"/>
    </source>
</evidence>
<dbReference type="PANTHER" id="PTHR46481">
    <property type="entry name" value="ZINC FINGER BED DOMAIN-CONTAINING PROTEIN 4"/>
    <property type="match status" value="1"/>
</dbReference>
<dbReference type="InterPro" id="IPR052035">
    <property type="entry name" value="ZnF_BED_domain_contain"/>
</dbReference>
<evidence type="ECO:0000313" key="6">
    <source>
        <dbReference type="EMBL" id="SPJ90391.1"/>
    </source>
</evidence>
<dbReference type="GO" id="GO:0005634">
    <property type="term" value="C:nucleus"/>
    <property type="evidence" value="ECO:0007669"/>
    <property type="project" value="UniProtKB-SubCell"/>
</dbReference>
<reference evidence="6" key="1">
    <citation type="submission" date="2018-03" db="EMBL/GenBank/DDBJ databases">
        <authorList>
            <person name="Guldener U."/>
        </authorList>
    </citation>
    <scope>NUCLEOTIDE SEQUENCE</scope>
</reference>
<proteinExistence type="predicted"/>
<dbReference type="PANTHER" id="PTHR46481:SF10">
    <property type="entry name" value="ZINC FINGER BED DOMAIN-CONTAINING PROTEIN 39"/>
    <property type="match status" value="1"/>
</dbReference>
<evidence type="ECO:0000256" key="4">
    <source>
        <dbReference type="ARBA" id="ARBA00022833"/>
    </source>
</evidence>
<dbReference type="GO" id="GO:0008270">
    <property type="term" value="F:zinc ion binding"/>
    <property type="evidence" value="ECO:0007669"/>
    <property type="project" value="UniProtKB-KW"/>
</dbReference>
<evidence type="ECO:0000256" key="1">
    <source>
        <dbReference type="ARBA" id="ARBA00004123"/>
    </source>
</evidence>
<keyword evidence="3" id="KW-0863">Zinc-finger</keyword>
<gene>
    <name evidence="6" type="ORF">FTOL_13272</name>
</gene>
<evidence type="ECO:0000256" key="3">
    <source>
        <dbReference type="ARBA" id="ARBA00022771"/>
    </source>
</evidence>
<keyword evidence="2" id="KW-0479">Metal-binding</keyword>
<accession>A0AAE8MLV1</accession>